<dbReference type="InterPro" id="IPR011009">
    <property type="entry name" value="Kinase-like_dom_sf"/>
</dbReference>
<dbReference type="GO" id="GO:0051306">
    <property type="term" value="P:mitotic sister chromatid separation"/>
    <property type="evidence" value="ECO:0007669"/>
    <property type="project" value="InterPro"/>
</dbReference>
<dbReference type="SMART" id="SM00248">
    <property type="entry name" value="ANK"/>
    <property type="match status" value="2"/>
</dbReference>
<feature type="repeat" description="ANK" evidence="1">
    <location>
        <begin position="54"/>
        <end position="86"/>
    </location>
</feature>
<dbReference type="RefSeq" id="XP_021022248.1">
    <property type="nucleotide sequence ID" value="XM_021166589.2"/>
</dbReference>
<dbReference type="GO" id="GO:0004672">
    <property type="term" value="F:protein kinase activity"/>
    <property type="evidence" value="ECO:0007669"/>
    <property type="project" value="InterPro"/>
</dbReference>
<accession>A0A6P5Q1A2</accession>
<dbReference type="GO" id="GO:0007094">
    <property type="term" value="P:mitotic spindle assembly checkpoint signaling"/>
    <property type="evidence" value="ECO:0007669"/>
    <property type="project" value="InterPro"/>
</dbReference>
<organism evidence="4 5">
    <name type="scientific">Mus caroli</name>
    <name type="common">Ryukyu mouse</name>
    <name type="synonym">Ricefield mouse</name>
    <dbReference type="NCBI Taxonomy" id="10089"/>
    <lineage>
        <taxon>Eukaryota</taxon>
        <taxon>Metazoa</taxon>
        <taxon>Chordata</taxon>
        <taxon>Craniata</taxon>
        <taxon>Vertebrata</taxon>
        <taxon>Euteleostomi</taxon>
        <taxon>Mammalia</taxon>
        <taxon>Eutheria</taxon>
        <taxon>Euarchontoglires</taxon>
        <taxon>Glires</taxon>
        <taxon>Rodentia</taxon>
        <taxon>Myomorpha</taxon>
        <taxon>Muroidea</taxon>
        <taxon>Muridae</taxon>
        <taxon>Murinae</taxon>
        <taxon>Mus</taxon>
        <taxon>Mus</taxon>
    </lineage>
</organism>
<dbReference type="PANTHER" id="PTHR23060:SF2">
    <property type="entry name" value="RHO GTPASE ACTIVATING PROTEIN 33, OPPOSITE STRAND"/>
    <property type="match status" value="1"/>
</dbReference>
<dbReference type="Pfam" id="PF07714">
    <property type="entry name" value="PK_Tyr_Ser-Thr"/>
    <property type="match status" value="1"/>
</dbReference>
<dbReference type="PROSITE" id="PS50088">
    <property type="entry name" value="ANK_REPEAT"/>
    <property type="match status" value="2"/>
</dbReference>
<evidence type="ECO:0000256" key="1">
    <source>
        <dbReference type="PROSITE-ProRule" id="PRU00023"/>
    </source>
</evidence>
<evidence type="ECO:0000259" key="3">
    <source>
        <dbReference type="PROSITE" id="PS50011"/>
    </source>
</evidence>
<dbReference type="GO" id="GO:0005524">
    <property type="term" value="F:ATP binding"/>
    <property type="evidence" value="ECO:0007669"/>
    <property type="project" value="InterPro"/>
</dbReference>
<dbReference type="KEGG" id="mcal:110297681"/>
<dbReference type="GeneID" id="110297681"/>
<feature type="region of interest" description="Disordered" evidence="2">
    <location>
        <begin position="555"/>
        <end position="619"/>
    </location>
</feature>
<dbReference type="InterPro" id="IPR001245">
    <property type="entry name" value="Ser-Thr/Tyr_kinase_cat_dom"/>
</dbReference>
<dbReference type="Pfam" id="PF12796">
    <property type="entry name" value="Ank_2"/>
    <property type="match status" value="1"/>
</dbReference>
<dbReference type="SUPFAM" id="SSF56112">
    <property type="entry name" value="Protein kinase-like (PK-like)"/>
    <property type="match status" value="1"/>
</dbReference>
<dbReference type="GO" id="GO:0030496">
    <property type="term" value="C:midbody"/>
    <property type="evidence" value="ECO:0007669"/>
    <property type="project" value="TreeGrafter"/>
</dbReference>
<dbReference type="GO" id="GO:0045171">
    <property type="term" value="C:intercellular bridge"/>
    <property type="evidence" value="ECO:0007669"/>
    <property type="project" value="TreeGrafter"/>
</dbReference>
<dbReference type="Proteomes" id="UP000515126">
    <property type="component" value="Chromosome 7"/>
</dbReference>
<dbReference type="PROSITE" id="PS50297">
    <property type="entry name" value="ANK_REP_REGION"/>
    <property type="match status" value="2"/>
</dbReference>
<dbReference type="InterPro" id="IPR036770">
    <property type="entry name" value="Ankyrin_rpt-contain_sf"/>
</dbReference>
<feature type="compositionally biased region" description="Pro residues" evidence="2">
    <location>
        <begin position="596"/>
        <end position="606"/>
    </location>
</feature>
<dbReference type="InterPro" id="IPR002110">
    <property type="entry name" value="Ankyrin_rpt"/>
</dbReference>
<feature type="domain" description="Protein kinase" evidence="3">
    <location>
        <begin position="200"/>
        <end position="505"/>
    </location>
</feature>
<evidence type="ECO:0000256" key="2">
    <source>
        <dbReference type="SAM" id="MobiDB-lite"/>
    </source>
</evidence>
<keyword evidence="1" id="KW-0040">ANK repeat</keyword>
<dbReference type="GO" id="GO:0000776">
    <property type="term" value="C:kinetochore"/>
    <property type="evidence" value="ECO:0007669"/>
    <property type="project" value="TreeGrafter"/>
</dbReference>
<sequence length="663" mass="71572">MHSQAPRFPVELGTVRDPNAQVGRLHRLAMAGGPCWGLARLLRRVVQVDGENSAGQTALFLSALLGHTSAVRLLLAFGANPNHRCLDGSTPMHAGASSGRGLVLWHLLQAGGDLRLRDQQGRTPGDWAEQGDAKQSWEVLELLQWCRTHMSALVQSGELAPSVSLSQLQASSGHSLCGSLSSLRLVQADRALKQGQIRRSPKTPALGFGQLSSLQPPALVMGIPVVDPKELVPTQDEPDRTYNSSSHTVMSNLLWKGHPVTVRQLKSSECSPDVLLADLQHCSILHHPGLLLLMALSPSEDLSRLSLLFEPVWLGSLYLLLHSVREDEEGPPALPGLLPGPLLLQVLEALLFLQSRCWAHAGLTSHAVQLVRPGLAKVSHLEHGRPLHQPRLQPRLKQDCSQRDPNLGLSPPPELYPWLPLELIHGDVPATTSDLYSFCILAQEVFTGELPWAGGEGPEVKAKLEAGQSPGLDPLLPAPYQALVQAGLGLEPADRWGSLQSTRYLLRKAMAKDLAPNASSPLEWTTLFPVTLGSLPEHLYCEGAPRTRARARLVLPSPDPSQALETPEVTGHSRGQQNAAWDSGSSLTLGSSLSPSPSPSPSPHCCPEPTSIKPASEDLELTEGSLFSSLQEMDLLEEIMAELQNKCHLEAKPRLSPSLSPDS</sequence>
<dbReference type="Gene3D" id="1.25.40.20">
    <property type="entry name" value="Ankyrin repeat-containing domain"/>
    <property type="match status" value="1"/>
</dbReference>
<evidence type="ECO:0000313" key="5">
    <source>
        <dbReference type="RefSeq" id="XP_021022248.1"/>
    </source>
</evidence>
<dbReference type="InterPro" id="IPR039339">
    <property type="entry name" value="Tex14"/>
</dbReference>
<dbReference type="GO" id="GO:0008608">
    <property type="term" value="P:attachment of spindle microtubules to kinetochore"/>
    <property type="evidence" value="ECO:0007669"/>
    <property type="project" value="InterPro"/>
</dbReference>
<name>A0A6P5Q1A2_MUSCR</name>
<dbReference type="Gene3D" id="1.10.510.10">
    <property type="entry name" value="Transferase(Phosphotransferase) domain 1"/>
    <property type="match status" value="1"/>
</dbReference>
<gene>
    <name evidence="5" type="primary">LOC110297681</name>
</gene>
<keyword evidence="4" id="KW-1185">Reference proteome</keyword>
<evidence type="ECO:0000313" key="4">
    <source>
        <dbReference type="Proteomes" id="UP000515126"/>
    </source>
</evidence>
<dbReference type="PANTHER" id="PTHR23060">
    <property type="entry name" value="TESTIS EXPRESSED GENE 14"/>
    <property type="match status" value="1"/>
</dbReference>
<feature type="compositionally biased region" description="Low complexity" evidence="2">
    <location>
        <begin position="583"/>
        <end position="595"/>
    </location>
</feature>
<dbReference type="GO" id="GO:0007140">
    <property type="term" value="P:male meiotic nuclear division"/>
    <property type="evidence" value="ECO:0007669"/>
    <property type="project" value="InterPro"/>
</dbReference>
<proteinExistence type="predicted"/>
<feature type="repeat" description="ANK" evidence="1">
    <location>
        <begin position="87"/>
        <end position="119"/>
    </location>
</feature>
<dbReference type="InterPro" id="IPR000719">
    <property type="entry name" value="Prot_kinase_dom"/>
</dbReference>
<dbReference type="GO" id="GO:0043063">
    <property type="term" value="P:intercellular bridge organization"/>
    <property type="evidence" value="ECO:0007669"/>
    <property type="project" value="InterPro"/>
</dbReference>
<dbReference type="PROSITE" id="PS50011">
    <property type="entry name" value="PROTEIN_KINASE_DOM"/>
    <property type="match status" value="1"/>
</dbReference>
<protein>
    <submittedName>
        <fullName evidence="5">Inactive serine/threonine-protein kinase TEX14-like</fullName>
    </submittedName>
</protein>
<reference evidence="5" key="1">
    <citation type="submission" date="2025-08" db="UniProtKB">
        <authorList>
            <consortium name="RefSeq"/>
        </authorList>
    </citation>
    <scope>IDENTIFICATION</scope>
</reference>
<dbReference type="SUPFAM" id="SSF48403">
    <property type="entry name" value="Ankyrin repeat"/>
    <property type="match status" value="1"/>
</dbReference>
<dbReference type="AlphaFoldDB" id="A0A6P5Q1A2"/>